<dbReference type="EMBL" id="LOEE01000049">
    <property type="protein sequence ID" value="KXG74615.1"/>
    <property type="molecule type" value="Genomic_DNA"/>
</dbReference>
<feature type="transmembrane region" description="Helical" evidence="7">
    <location>
        <begin position="168"/>
        <end position="201"/>
    </location>
</feature>
<dbReference type="InterPro" id="IPR000515">
    <property type="entry name" value="MetI-like"/>
</dbReference>
<dbReference type="PANTHER" id="PTHR30151:SF20">
    <property type="entry name" value="ABC TRANSPORTER PERMEASE PROTEIN HI_0355-RELATED"/>
    <property type="match status" value="1"/>
</dbReference>
<dbReference type="Pfam" id="PF00528">
    <property type="entry name" value="BPD_transp_1"/>
    <property type="match status" value="1"/>
</dbReference>
<reference evidence="9 10" key="1">
    <citation type="submission" date="2015-12" db="EMBL/GenBank/DDBJ databases">
        <title>Draft genome sequence of the thermoanaerobe Thermotalea metallivorans, an isolate from the runoff channel of the Great Artesian Basin, Australia.</title>
        <authorList>
            <person name="Patel B.K."/>
        </authorList>
    </citation>
    <scope>NUCLEOTIDE SEQUENCE [LARGE SCALE GENOMIC DNA]</scope>
    <source>
        <strain evidence="9 10">B2-1</strain>
    </source>
</reference>
<evidence type="ECO:0000256" key="2">
    <source>
        <dbReference type="ARBA" id="ARBA00022448"/>
    </source>
</evidence>
<evidence type="ECO:0000256" key="5">
    <source>
        <dbReference type="ARBA" id="ARBA00022989"/>
    </source>
</evidence>
<keyword evidence="10" id="KW-1185">Reference proteome</keyword>
<evidence type="ECO:0000259" key="8">
    <source>
        <dbReference type="PROSITE" id="PS50928"/>
    </source>
</evidence>
<protein>
    <submittedName>
        <fullName evidence="9">Putative aliphatic sulfonates transport permease protein SsuC</fullName>
    </submittedName>
</protein>
<dbReference type="PATRIC" id="fig|520762.4.peg.2489"/>
<keyword evidence="4 7" id="KW-0812">Transmembrane</keyword>
<feature type="transmembrane region" description="Helical" evidence="7">
    <location>
        <begin position="221"/>
        <end position="242"/>
    </location>
</feature>
<evidence type="ECO:0000256" key="4">
    <source>
        <dbReference type="ARBA" id="ARBA00022692"/>
    </source>
</evidence>
<evidence type="ECO:0000313" key="9">
    <source>
        <dbReference type="EMBL" id="KXG74615.1"/>
    </source>
</evidence>
<keyword evidence="6 7" id="KW-0472">Membrane</keyword>
<comment type="caution">
    <text evidence="9">The sequence shown here is derived from an EMBL/GenBank/DDBJ whole genome shotgun (WGS) entry which is preliminary data.</text>
</comment>
<organism evidence="9 10">
    <name type="scientific">Thermotalea metallivorans</name>
    <dbReference type="NCBI Taxonomy" id="520762"/>
    <lineage>
        <taxon>Bacteria</taxon>
        <taxon>Bacillati</taxon>
        <taxon>Bacillota</taxon>
        <taxon>Clostridia</taxon>
        <taxon>Peptostreptococcales</taxon>
        <taxon>Thermotaleaceae</taxon>
        <taxon>Thermotalea</taxon>
    </lineage>
</organism>
<comment type="similarity">
    <text evidence="7">Belongs to the binding-protein-dependent transport system permease family.</text>
</comment>
<dbReference type="CDD" id="cd06261">
    <property type="entry name" value="TM_PBP2"/>
    <property type="match status" value="1"/>
</dbReference>
<name>A0A140L240_9FIRM</name>
<keyword evidence="5 7" id="KW-1133">Transmembrane helix</keyword>
<dbReference type="STRING" id="520762.AN619_22550"/>
<comment type="subcellular location">
    <subcellularLocation>
        <location evidence="1 7">Cell membrane</location>
        <topology evidence="1 7">Multi-pass membrane protein</topology>
    </subcellularLocation>
</comment>
<feature type="transmembrane region" description="Helical" evidence="7">
    <location>
        <begin position="95"/>
        <end position="119"/>
    </location>
</feature>
<dbReference type="InterPro" id="IPR035906">
    <property type="entry name" value="MetI-like_sf"/>
</dbReference>
<keyword evidence="3" id="KW-1003">Cell membrane</keyword>
<dbReference type="RefSeq" id="WP_068557011.1">
    <property type="nucleotide sequence ID" value="NZ_LOEE01000049.1"/>
</dbReference>
<proteinExistence type="inferred from homology"/>
<dbReference type="PANTHER" id="PTHR30151">
    <property type="entry name" value="ALKANE SULFONATE ABC TRANSPORTER-RELATED, MEMBRANE SUBUNIT"/>
    <property type="match status" value="1"/>
</dbReference>
<evidence type="ECO:0000256" key="1">
    <source>
        <dbReference type="ARBA" id="ARBA00004651"/>
    </source>
</evidence>
<keyword evidence="2 7" id="KW-0813">Transport</keyword>
<evidence type="ECO:0000256" key="3">
    <source>
        <dbReference type="ARBA" id="ARBA00022475"/>
    </source>
</evidence>
<gene>
    <name evidence="9" type="primary">ssuC_3</name>
    <name evidence="9" type="ORF">AN619_22550</name>
</gene>
<feature type="transmembrane region" description="Helical" evidence="7">
    <location>
        <begin position="125"/>
        <end position="147"/>
    </location>
</feature>
<dbReference type="OrthoDB" id="9804353at2"/>
<evidence type="ECO:0000256" key="7">
    <source>
        <dbReference type="RuleBase" id="RU363032"/>
    </source>
</evidence>
<feature type="domain" description="ABC transmembrane type-1" evidence="8">
    <location>
        <begin position="59"/>
        <end position="239"/>
    </location>
</feature>
<evidence type="ECO:0000313" key="10">
    <source>
        <dbReference type="Proteomes" id="UP000070456"/>
    </source>
</evidence>
<dbReference type="SUPFAM" id="SSF161098">
    <property type="entry name" value="MetI-like"/>
    <property type="match status" value="1"/>
</dbReference>
<dbReference type="GO" id="GO:0005886">
    <property type="term" value="C:plasma membrane"/>
    <property type="evidence" value="ECO:0007669"/>
    <property type="project" value="UniProtKB-SubCell"/>
</dbReference>
<dbReference type="Proteomes" id="UP000070456">
    <property type="component" value="Unassembled WGS sequence"/>
</dbReference>
<feature type="transmembrane region" description="Helical" evidence="7">
    <location>
        <begin position="59"/>
        <end position="83"/>
    </location>
</feature>
<accession>A0A140L240</accession>
<dbReference type="PROSITE" id="PS50928">
    <property type="entry name" value="ABC_TM1"/>
    <property type="match status" value="1"/>
</dbReference>
<sequence length="263" mass="29405">MKKLQSIGNRLLPIGFTSILLAIWEGMARKGFVQPNLLPAPTKIIHTLVTNFSLMGEHILITSFEAVAGFLISIAVAVVVSVLMDMMPMMRKTLYPMMITSQTVPMITLAPLFLIWFGYGYLPKIIIVILVCFFPITISLLEGLASVDQELLNLLRSMGAKKYQIYRLAKFPAAMPGFFSGLKIAGTYSIMGAVIGEWVGGKKGLGLYMIRVRHSFATDKVFAAILVITALSLLLLGIIRWMEIRLVPWKKYMFQQSEEEYDS</sequence>
<dbReference type="Gene3D" id="1.10.3720.10">
    <property type="entry name" value="MetI-like"/>
    <property type="match status" value="1"/>
</dbReference>
<dbReference type="AlphaFoldDB" id="A0A140L240"/>
<evidence type="ECO:0000256" key="6">
    <source>
        <dbReference type="ARBA" id="ARBA00023136"/>
    </source>
</evidence>
<dbReference type="GO" id="GO:0055085">
    <property type="term" value="P:transmembrane transport"/>
    <property type="evidence" value="ECO:0007669"/>
    <property type="project" value="InterPro"/>
</dbReference>